<proteinExistence type="predicted"/>
<sequence length="216" mass="25016">MSAKHDVTISINKVYAGEKQVSIIHDTEDKLVRFHIEPWVDLKGLKTYGYDNLFDAHRYDITIQIFVSKVIEQEVIINLKTIVQAIGCLRIVNAKQNRLTPLHMDLDKKKTLKITGLTKIIIFMSLKLRARQINETLMGKDFWIKKRRRQNRGEQSLSGENSTTFAERIKMSKSEASTKRTRPVVSKMKKAKKLRMSSSTKDRPEEFENYDDGLST</sequence>
<organism evidence="2 3">
    <name type="scientific">Phaseolus angularis</name>
    <name type="common">Azuki bean</name>
    <name type="synonym">Vigna angularis</name>
    <dbReference type="NCBI Taxonomy" id="3914"/>
    <lineage>
        <taxon>Eukaryota</taxon>
        <taxon>Viridiplantae</taxon>
        <taxon>Streptophyta</taxon>
        <taxon>Embryophyta</taxon>
        <taxon>Tracheophyta</taxon>
        <taxon>Spermatophyta</taxon>
        <taxon>Magnoliopsida</taxon>
        <taxon>eudicotyledons</taxon>
        <taxon>Gunneridae</taxon>
        <taxon>Pentapetalae</taxon>
        <taxon>rosids</taxon>
        <taxon>fabids</taxon>
        <taxon>Fabales</taxon>
        <taxon>Fabaceae</taxon>
        <taxon>Papilionoideae</taxon>
        <taxon>50 kb inversion clade</taxon>
        <taxon>NPAAA clade</taxon>
        <taxon>indigoferoid/millettioid clade</taxon>
        <taxon>Phaseoleae</taxon>
        <taxon>Vigna</taxon>
    </lineage>
</organism>
<evidence type="ECO:0000313" key="2">
    <source>
        <dbReference type="EMBL" id="KAG2404949.1"/>
    </source>
</evidence>
<gene>
    <name evidence="2" type="ORF">HKW66_Vig0042040</name>
</gene>
<protein>
    <submittedName>
        <fullName evidence="2">Uncharacterized protein</fullName>
    </submittedName>
</protein>
<accession>A0A8T0KZT0</accession>
<dbReference type="EMBL" id="JABFOF010000002">
    <property type="protein sequence ID" value="KAG2404949.1"/>
    <property type="molecule type" value="Genomic_DNA"/>
</dbReference>
<evidence type="ECO:0000313" key="3">
    <source>
        <dbReference type="Proteomes" id="UP000743370"/>
    </source>
</evidence>
<feature type="compositionally biased region" description="Basic and acidic residues" evidence="1">
    <location>
        <begin position="167"/>
        <end position="178"/>
    </location>
</feature>
<reference evidence="2 3" key="1">
    <citation type="submission" date="2020-05" db="EMBL/GenBank/DDBJ databases">
        <title>Vigna angularis (adzuki bean) Var. LongXiaoDou No. 4 denovo assembly.</title>
        <authorList>
            <person name="Xiang H."/>
        </authorList>
    </citation>
    <scope>NUCLEOTIDE SEQUENCE [LARGE SCALE GENOMIC DNA]</scope>
    <source>
        <tissue evidence="2">Leaf</tissue>
    </source>
</reference>
<feature type="compositionally biased region" description="Basic residues" evidence="1">
    <location>
        <begin position="179"/>
        <end position="195"/>
    </location>
</feature>
<feature type="compositionally biased region" description="Acidic residues" evidence="1">
    <location>
        <begin position="207"/>
        <end position="216"/>
    </location>
</feature>
<name>A0A8T0KZT0_PHAAN</name>
<evidence type="ECO:0000256" key="1">
    <source>
        <dbReference type="SAM" id="MobiDB-lite"/>
    </source>
</evidence>
<dbReference type="AlphaFoldDB" id="A0A8T0KZT0"/>
<feature type="compositionally biased region" description="Polar residues" evidence="1">
    <location>
        <begin position="153"/>
        <end position="165"/>
    </location>
</feature>
<dbReference type="Proteomes" id="UP000743370">
    <property type="component" value="Unassembled WGS sequence"/>
</dbReference>
<feature type="region of interest" description="Disordered" evidence="1">
    <location>
        <begin position="150"/>
        <end position="216"/>
    </location>
</feature>
<comment type="caution">
    <text evidence="2">The sequence shown here is derived from an EMBL/GenBank/DDBJ whole genome shotgun (WGS) entry which is preliminary data.</text>
</comment>